<dbReference type="Pfam" id="PF15712">
    <property type="entry name" value="NPAT_C"/>
    <property type="match status" value="1"/>
</dbReference>
<feature type="compositionally biased region" description="Basic and acidic residues" evidence="1">
    <location>
        <begin position="879"/>
        <end position="901"/>
    </location>
</feature>
<dbReference type="InterPro" id="IPR006594">
    <property type="entry name" value="LisH"/>
</dbReference>
<feature type="transmembrane region" description="Helical" evidence="2">
    <location>
        <begin position="1396"/>
        <end position="1419"/>
    </location>
</feature>
<feature type="compositionally biased region" description="Basic and acidic residues" evidence="1">
    <location>
        <begin position="1226"/>
        <end position="1245"/>
    </location>
</feature>
<feature type="transmembrane region" description="Helical" evidence="2">
    <location>
        <begin position="1651"/>
        <end position="1672"/>
    </location>
</feature>
<feature type="compositionally biased region" description="Polar residues" evidence="1">
    <location>
        <begin position="236"/>
        <end position="245"/>
    </location>
</feature>
<feature type="transmembrane region" description="Helical" evidence="2">
    <location>
        <begin position="1358"/>
        <end position="1376"/>
    </location>
</feature>
<feature type="compositionally biased region" description="Basic and acidic residues" evidence="1">
    <location>
        <begin position="1135"/>
        <end position="1145"/>
    </location>
</feature>
<feature type="region of interest" description="Disordered" evidence="1">
    <location>
        <begin position="452"/>
        <end position="482"/>
    </location>
</feature>
<dbReference type="InterPro" id="IPR052850">
    <property type="entry name" value="NPAT_LisH"/>
</dbReference>
<feature type="region of interest" description="Disordered" evidence="1">
    <location>
        <begin position="1289"/>
        <end position="1316"/>
    </location>
</feature>
<name>A0AAD3R5Y9_LATJO</name>
<feature type="region of interest" description="Disordered" evidence="1">
    <location>
        <begin position="502"/>
        <end position="534"/>
    </location>
</feature>
<feature type="transmembrane region" description="Helical" evidence="2">
    <location>
        <begin position="1554"/>
        <end position="1575"/>
    </location>
</feature>
<feature type="domain" description="Protein NPAT C-terminal" evidence="3">
    <location>
        <begin position="639"/>
        <end position="1267"/>
    </location>
</feature>
<feature type="region of interest" description="Disordered" evidence="1">
    <location>
        <begin position="561"/>
        <end position="583"/>
    </location>
</feature>
<feature type="region of interest" description="Disordered" evidence="1">
    <location>
        <begin position="653"/>
        <end position="673"/>
    </location>
</feature>
<feature type="compositionally biased region" description="Low complexity" evidence="1">
    <location>
        <begin position="1067"/>
        <end position="1081"/>
    </location>
</feature>
<comment type="caution">
    <text evidence="4">The sequence shown here is derived from an EMBL/GenBank/DDBJ whole genome shotgun (WGS) entry which is preliminary data.</text>
</comment>
<dbReference type="PANTHER" id="PTHR15087:SF14">
    <property type="entry name" value="PROTEIN NPAT"/>
    <property type="match status" value="1"/>
</dbReference>
<dbReference type="GO" id="GO:0005634">
    <property type="term" value="C:nucleus"/>
    <property type="evidence" value="ECO:0007669"/>
    <property type="project" value="TreeGrafter"/>
</dbReference>
<keyword evidence="2" id="KW-1133">Transmembrane helix</keyword>
<feature type="compositionally biased region" description="Low complexity" evidence="1">
    <location>
        <begin position="524"/>
        <end position="534"/>
    </location>
</feature>
<feature type="region of interest" description="Disordered" evidence="1">
    <location>
        <begin position="828"/>
        <end position="1170"/>
    </location>
</feature>
<evidence type="ECO:0000259" key="3">
    <source>
        <dbReference type="Pfam" id="PF15712"/>
    </source>
</evidence>
<feature type="region of interest" description="Disordered" evidence="1">
    <location>
        <begin position="1191"/>
        <end position="1245"/>
    </location>
</feature>
<keyword evidence="2" id="KW-0812">Transmembrane</keyword>
<feature type="compositionally biased region" description="Polar residues" evidence="1">
    <location>
        <begin position="1019"/>
        <end position="1028"/>
    </location>
</feature>
<dbReference type="InterPro" id="IPR031442">
    <property type="entry name" value="NPAT_C"/>
</dbReference>
<evidence type="ECO:0000256" key="2">
    <source>
        <dbReference type="SAM" id="Phobius"/>
    </source>
</evidence>
<keyword evidence="2" id="KW-0472">Membrane</keyword>
<feature type="region of interest" description="Disordered" evidence="1">
    <location>
        <begin position="200"/>
        <end position="252"/>
    </location>
</feature>
<reference evidence="4" key="1">
    <citation type="submission" date="2022-08" db="EMBL/GenBank/DDBJ databases">
        <title>Genome sequencing of akame (Lates japonicus).</title>
        <authorList>
            <person name="Hashiguchi Y."/>
            <person name="Takahashi H."/>
        </authorList>
    </citation>
    <scope>NUCLEOTIDE SEQUENCE</scope>
    <source>
        <strain evidence="4">Kochi</strain>
    </source>
</reference>
<feature type="compositionally biased region" description="Polar residues" evidence="1">
    <location>
        <begin position="418"/>
        <end position="440"/>
    </location>
</feature>
<dbReference type="SMART" id="SM00667">
    <property type="entry name" value="LisH"/>
    <property type="match status" value="1"/>
</dbReference>
<proteinExistence type="predicted"/>
<feature type="compositionally biased region" description="Polar residues" evidence="1">
    <location>
        <begin position="926"/>
        <end position="943"/>
    </location>
</feature>
<feature type="compositionally biased region" description="Low complexity" evidence="1">
    <location>
        <begin position="655"/>
        <end position="672"/>
    </location>
</feature>
<gene>
    <name evidence="4" type="ORF">AKAME5_000938000</name>
</gene>
<evidence type="ECO:0000313" key="4">
    <source>
        <dbReference type="EMBL" id="GLD57107.1"/>
    </source>
</evidence>
<feature type="compositionally biased region" description="Polar residues" evidence="1">
    <location>
        <begin position="837"/>
        <end position="846"/>
    </location>
</feature>
<feature type="compositionally biased region" description="Polar residues" evidence="1">
    <location>
        <begin position="363"/>
        <end position="381"/>
    </location>
</feature>
<keyword evidence="5" id="KW-1185">Reference proteome</keyword>
<sequence length="1686" mass="180184">MLLPSDVARLVLGYLQEEGLSATSQAFIHESPNLKEYAEHTTADGTIPACVFSVFGKGLTTILNEYVAAKTKESSHEVPAMMTSLWKKLDFTLNQIKSLQNSPAISACQRTRSRLGVANMARQRVLTVASSGGVLCSSVSETSSIISPAHTSHSMLGHSTPVSFSTPNLRLAPGNGIPQQIHDGSRLLNTPRDSPVQIIVSEHRLNPGPMSPGRRKWDTPRKRSGALSGSSGPGRSMTTVSTLSAEPQPEEVVDENFPQLVIQNARDKILGDRSLQEKLAENINKILANEPIPQTSKASSTTVEADQSIDEILGLQGEIHMSDDAIHDILEQTESDPAFQALFDLFDYNKTKFPDGEPGEGDISSSPEESDAAGSSSTVRPLQSDDPGTTHRDTNVSDTTLTAVKTRAGQDHGLATQEPATKDSTSATTGLCESTTVPSSRASAAFVAPLATPASNVDKRQEHKQAQGPTEQPATVPSSALSNQPAFLSPVQVELNNTPTLTADLSHMPVSSGGGDAQPVFTQSESASSSSASSDVTVIAAPTSSSASTAAPFTAMSGSPISASTSTTLTATPASSTPASPASLSSFAPVAAAAAAAAPDPSCTNPSKAAADSSNIVSLKIIISDNQDEDSSSDIALNQAISSISGDKIPTIYLSSPAKSPGTGTGPGTPKANLDEAAQAVSGLQSSEAHASPLSGKAGALVASPLTGTSQAQQSYIIQLPLDTSNPALQGATASYFLVTEPPTTDAQTRQVLLPAGVSKGPTNQFGVTTPTRSQGYPTGSAIIVPSPVKPMMLPISVMGQNTLGNVQMVSNQLVAIPNPVPVQQSEIAKAKPPTMANKQSTTAGTEENLVGKQPEKSNTQQAPRTKPTILGGNKPKRRVETVRFPADHQTPRGLVKEAEKSIPPQQHHKDPVKKNSRKQDHNIHSQKSQSASTIRVDSSQPETLKKSESGRRSKSIDRKQNHDKGHDEAKANDHHNARSSSSDSTLKSGTREESSRKEPAEKAAAKSREGRTEKRTPSQEMPNVTANKENEMKGSMQEQQQQSTPSSSASRDFSPPAAQPTSNPQSKAAKAPSKTSSLAKQAAEMLQDIQGLNSPSTPVKRPGAGSSDLSLSRTPGAGCNQEESADCLRTPSRQKKDKDAEGTPKRLMPPNTPDVPTCSPASEAGSENSINMAAHTLMILSRAAIARTGTPLKDSLRQDGVGEKSPTSSKNSKKRKQSSPTDSPPAKKESKRSPSKKKDRERKKLVDCFPHDLDVDKFLSSLHYDEGQESDCLTCLTVIDMAANGASCEQPQKRAGAKDKQNGKSADSSIRERRQKDKEERLSLVLWRRPVTTLHYFLLETLIKLKELTLKLWQRRGIVFLFLVLCSLFSIAYSTEGAHQQYVQYLEKKFLWCAYWVGLGILSSVGLGTGLHTFLLYLGPHIASVTLAAYECGSTDFPEPPYPDQIVCPQGGAVEGSISLFSIMSKVRLEACMWGAGTAIGELPPYFMARAARQSGADPDDEDYEEFEEMLEQAEGAQDFVTRAKLGVQHMVQKVGFFGILACASIPNPLFDLAGITCGHFLVPFWTFFGATLIGKAIIKMHIQKLFVIITFSKHIVEQMVSLIGSVPKVGPALQKPFSQYLEAQRNKLHHAGGSAPADENWLSWVFEKVVLVMVCYFVISIVNSMAQSYAKRLQQQRHSEEKTK</sequence>
<organism evidence="4 5">
    <name type="scientific">Lates japonicus</name>
    <name type="common">Japanese lates</name>
    <dbReference type="NCBI Taxonomy" id="270547"/>
    <lineage>
        <taxon>Eukaryota</taxon>
        <taxon>Metazoa</taxon>
        <taxon>Chordata</taxon>
        <taxon>Craniata</taxon>
        <taxon>Vertebrata</taxon>
        <taxon>Euteleostomi</taxon>
        <taxon>Actinopterygii</taxon>
        <taxon>Neopterygii</taxon>
        <taxon>Teleostei</taxon>
        <taxon>Neoteleostei</taxon>
        <taxon>Acanthomorphata</taxon>
        <taxon>Carangaria</taxon>
        <taxon>Carangaria incertae sedis</taxon>
        <taxon>Centropomidae</taxon>
        <taxon>Lates</taxon>
    </lineage>
</organism>
<feature type="transmembrane region" description="Helical" evidence="2">
    <location>
        <begin position="1587"/>
        <end position="1608"/>
    </location>
</feature>
<feature type="compositionally biased region" description="Polar residues" evidence="1">
    <location>
        <begin position="467"/>
        <end position="482"/>
    </location>
</feature>
<evidence type="ECO:0000313" key="5">
    <source>
        <dbReference type="Proteomes" id="UP001279410"/>
    </source>
</evidence>
<dbReference type="PANTHER" id="PTHR15087">
    <property type="entry name" value="PROTEIN NPAT"/>
    <property type="match status" value="1"/>
</dbReference>
<feature type="compositionally biased region" description="Basic and acidic residues" evidence="1">
    <location>
        <begin position="944"/>
        <end position="977"/>
    </location>
</feature>
<feature type="compositionally biased region" description="Basic and acidic residues" evidence="1">
    <location>
        <begin position="908"/>
        <end position="924"/>
    </location>
</feature>
<evidence type="ECO:0000256" key="1">
    <source>
        <dbReference type="SAM" id="MobiDB-lite"/>
    </source>
</evidence>
<dbReference type="PROSITE" id="PS50896">
    <property type="entry name" value="LISH"/>
    <property type="match status" value="1"/>
</dbReference>
<feature type="compositionally biased region" description="Low complexity" evidence="1">
    <location>
        <begin position="1036"/>
        <end position="1051"/>
    </location>
</feature>
<feature type="compositionally biased region" description="Basic and acidic residues" evidence="1">
    <location>
        <begin position="990"/>
        <end position="1018"/>
    </location>
</feature>
<dbReference type="EMBL" id="BRZM01000029">
    <property type="protein sequence ID" value="GLD57107.1"/>
    <property type="molecule type" value="Genomic_DNA"/>
</dbReference>
<feature type="region of interest" description="Disordered" evidence="1">
    <location>
        <begin position="352"/>
        <end position="440"/>
    </location>
</feature>
<dbReference type="Proteomes" id="UP001279410">
    <property type="component" value="Unassembled WGS sequence"/>
</dbReference>
<protein>
    <submittedName>
        <fullName evidence="4">Protein NPAT</fullName>
    </submittedName>
</protein>
<accession>A0AAD3R5Y9</accession>
<dbReference type="GO" id="GO:0003712">
    <property type="term" value="F:transcription coregulator activity"/>
    <property type="evidence" value="ECO:0007669"/>
    <property type="project" value="TreeGrafter"/>
</dbReference>